<proteinExistence type="predicted"/>
<protein>
    <submittedName>
        <fullName evidence="3">Uncharacterized protein</fullName>
    </submittedName>
</protein>
<gene>
    <name evidence="3" type="ORF">BCR15_02635</name>
</gene>
<keyword evidence="2" id="KW-0812">Transmembrane</keyword>
<evidence type="ECO:0000313" key="4">
    <source>
        <dbReference type="Proteomes" id="UP000093501"/>
    </source>
</evidence>
<keyword evidence="2" id="KW-0472">Membrane</keyword>
<name>A0A1C0AMQ0_9ACTN</name>
<evidence type="ECO:0000313" key="3">
    <source>
        <dbReference type="EMBL" id="OCL34607.1"/>
    </source>
</evidence>
<sequence>MIRRPVSARLTHEMGNAPTGNAPEGPRRADDGMLVLSYLLSGLIFYGGLGWVGDYFLQTSWLLPLGLILGLVSSIYIIIKRYGSGT</sequence>
<keyword evidence="2" id="KW-1133">Transmembrane helix</keyword>
<organism evidence="3 4">
    <name type="scientific">Tessaracoccus lapidicaptus</name>
    <dbReference type="NCBI Taxonomy" id="1427523"/>
    <lineage>
        <taxon>Bacteria</taxon>
        <taxon>Bacillati</taxon>
        <taxon>Actinomycetota</taxon>
        <taxon>Actinomycetes</taxon>
        <taxon>Propionibacteriales</taxon>
        <taxon>Propionibacteriaceae</taxon>
        <taxon>Tessaracoccus</taxon>
    </lineage>
</organism>
<feature type="transmembrane region" description="Helical" evidence="2">
    <location>
        <begin position="59"/>
        <end position="79"/>
    </location>
</feature>
<evidence type="ECO:0000256" key="2">
    <source>
        <dbReference type="SAM" id="Phobius"/>
    </source>
</evidence>
<reference evidence="4" key="1">
    <citation type="submission" date="2016-07" db="EMBL/GenBank/DDBJ databases">
        <authorList>
            <person name="Florea S."/>
            <person name="Webb J.S."/>
            <person name="Jaromczyk J."/>
            <person name="Schardl C.L."/>
        </authorList>
    </citation>
    <scope>NUCLEOTIDE SEQUENCE [LARGE SCALE GENOMIC DNA]</scope>
    <source>
        <strain evidence="4">IPBSL-7</strain>
    </source>
</reference>
<feature type="transmembrane region" description="Helical" evidence="2">
    <location>
        <begin position="33"/>
        <end position="53"/>
    </location>
</feature>
<feature type="region of interest" description="Disordered" evidence="1">
    <location>
        <begin position="1"/>
        <end position="27"/>
    </location>
</feature>
<comment type="caution">
    <text evidence="3">The sequence shown here is derived from an EMBL/GenBank/DDBJ whole genome shotgun (WGS) entry which is preliminary data.</text>
</comment>
<keyword evidence="4" id="KW-1185">Reference proteome</keyword>
<dbReference type="EMBL" id="MBQD01000020">
    <property type="protein sequence ID" value="OCL34607.1"/>
    <property type="molecule type" value="Genomic_DNA"/>
</dbReference>
<dbReference type="AlphaFoldDB" id="A0A1C0AMQ0"/>
<dbReference type="Proteomes" id="UP000093501">
    <property type="component" value="Unassembled WGS sequence"/>
</dbReference>
<accession>A0A1C0AMQ0</accession>
<evidence type="ECO:0000256" key="1">
    <source>
        <dbReference type="SAM" id="MobiDB-lite"/>
    </source>
</evidence>